<feature type="compositionally biased region" description="Low complexity" evidence="1">
    <location>
        <begin position="400"/>
        <end position="415"/>
    </location>
</feature>
<gene>
    <name evidence="2" type="ORF">J8273_0718</name>
</gene>
<feature type="compositionally biased region" description="Basic and acidic residues" evidence="1">
    <location>
        <begin position="178"/>
        <end position="198"/>
    </location>
</feature>
<comment type="caution">
    <text evidence="2">The sequence shown here is derived from an EMBL/GenBank/DDBJ whole genome shotgun (WGS) entry which is preliminary data.</text>
</comment>
<feature type="compositionally biased region" description="Polar residues" evidence="1">
    <location>
        <begin position="346"/>
        <end position="359"/>
    </location>
</feature>
<evidence type="ECO:0000313" key="2">
    <source>
        <dbReference type="EMBL" id="KAG9397588.1"/>
    </source>
</evidence>
<proteinExistence type="predicted"/>
<feature type="region of interest" description="Disordered" evidence="1">
    <location>
        <begin position="178"/>
        <end position="204"/>
    </location>
</feature>
<evidence type="ECO:0000256" key="1">
    <source>
        <dbReference type="SAM" id="MobiDB-lite"/>
    </source>
</evidence>
<reference evidence="2" key="1">
    <citation type="submission" date="2021-05" db="EMBL/GenBank/DDBJ databases">
        <title>A free-living protist that lacks canonical eukaryotic 1 DNA replication and segregation systems.</title>
        <authorList>
            <person name="Salas-Leiva D.E."/>
            <person name="Tromer E.C."/>
            <person name="Curtis B.A."/>
            <person name="Jerlstrom-Hultqvist J."/>
            <person name="Kolisko M."/>
            <person name="Yi Z."/>
            <person name="Salas-Leiva J.S."/>
            <person name="Gallot-Lavallee L."/>
            <person name="Kops G.J.P.L."/>
            <person name="Archibald J.M."/>
            <person name="Simpson A.G.B."/>
            <person name="Roger A.J."/>
        </authorList>
    </citation>
    <scope>NUCLEOTIDE SEQUENCE</scope>
    <source>
        <strain evidence="2">BICM</strain>
    </source>
</reference>
<sequence length="435" mass="48215">MAEFGDALGWNITENGYNQESMDFQALSTECETLREALRKLQGDYRHNLTLFRERDDELDRLERANKKQNTTIVDLEATLEEFRHTLQKSITDYARLESEVDNLELQKDGVQRQLAEAANKNMDLTAQIADLKKALDGEKSSQKAMESAYESKLNAVHDEMQRMMREKEAINKVAEQQRTRAEAAEKDLAEAHTKSAKAEGSASQRVAELEAGIQRLQEELHRTKEEAGRVVLALERRNDDLINTNAELRHLMKVGSPTVGGGQGVGIGYGGADQVSQGVVHSAKHSRRRSRPQYPPQHAQTHYRPAPPSTADSDTALTDDASESEFSSALGHFKSPPRALGPPAWSSTGSVTGMSWNHVSRELERSPQDGVWRTRPTHATQSHGTTGLSRSTETSSILSDQSSVSHSYVSSTGSDYRERGGLAEFVRAQVFAGR</sequence>
<organism evidence="2 3">
    <name type="scientific">Carpediemonas membranifera</name>
    <dbReference type="NCBI Taxonomy" id="201153"/>
    <lineage>
        <taxon>Eukaryota</taxon>
        <taxon>Metamonada</taxon>
        <taxon>Carpediemonas-like organisms</taxon>
        <taxon>Carpediemonas</taxon>
    </lineage>
</organism>
<name>A0A8J6AZ54_9EUKA</name>
<dbReference type="AlphaFoldDB" id="A0A8J6AZ54"/>
<dbReference type="Gene3D" id="1.10.287.1490">
    <property type="match status" value="1"/>
</dbReference>
<dbReference type="Proteomes" id="UP000717585">
    <property type="component" value="Unassembled WGS sequence"/>
</dbReference>
<feature type="compositionally biased region" description="Polar residues" evidence="1">
    <location>
        <begin position="378"/>
        <end position="399"/>
    </location>
</feature>
<dbReference type="EMBL" id="JAHDYR010000001">
    <property type="protein sequence ID" value="KAG9397588.1"/>
    <property type="molecule type" value="Genomic_DNA"/>
</dbReference>
<protein>
    <submittedName>
        <fullName evidence="2">Uncharacterized protein</fullName>
    </submittedName>
</protein>
<feature type="compositionally biased region" description="Low complexity" evidence="1">
    <location>
        <begin position="310"/>
        <end position="320"/>
    </location>
</feature>
<feature type="compositionally biased region" description="Basic residues" evidence="1">
    <location>
        <begin position="283"/>
        <end position="292"/>
    </location>
</feature>
<feature type="region of interest" description="Disordered" evidence="1">
    <location>
        <begin position="277"/>
        <end position="417"/>
    </location>
</feature>
<keyword evidence="3" id="KW-1185">Reference proteome</keyword>
<accession>A0A8J6AZ54</accession>
<evidence type="ECO:0000313" key="3">
    <source>
        <dbReference type="Proteomes" id="UP000717585"/>
    </source>
</evidence>